<dbReference type="GO" id="GO:0003677">
    <property type="term" value="F:DNA binding"/>
    <property type="evidence" value="ECO:0007669"/>
    <property type="project" value="UniProtKB-KW"/>
</dbReference>
<dbReference type="SUPFAM" id="SSF46785">
    <property type="entry name" value="Winged helix' DNA-binding domain"/>
    <property type="match status" value="1"/>
</dbReference>
<evidence type="ECO:0000313" key="3">
    <source>
        <dbReference type="Proteomes" id="UP000757540"/>
    </source>
</evidence>
<keyword evidence="3" id="KW-1185">Reference proteome</keyword>
<dbReference type="EMBL" id="JABEZU010000001">
    <property type="protein sequence ID" value="NOV96598.1"/>
    <property type="molecule type" value="Genomic_DNA"/>
</dbReference>
<comment type="caution">
    <text evidence="2">The sequence shown here is derived from an EMBL/GenBank/DDBJ whole genome shotgun (WGS) entry which is preliminary data.</text>
</comment>
<protein>
    <submittedName>
        <fullName evidence="2">DNA-binding MarR family transcriptional regulator</fullName>
    </submittedName>
</protein>
<dbReference type="Proteomes" id="UP000757540">
    <property type="component" value="Unassembled WGS sequence"/>
</dbReference>
<accession>A0ABX2A4Q5</accession>
<dbReference type="RefSeq" id="WP_171782756.1">
    <property type="nucleotide sequence ID" value="NZ_BAAAML010000002.1"/>
</dbReference>
<reference evidence="2 3" key="1">
    <citation type="submission" date="2020-05" db="EMBL/GenBank/DDBJ databases">
        <title>Genomic Encyclopedia of Type Strains, Phase III (KMG-III): the genomes of soil and plant-associated and newly described type strains.</title>
        <authorList>
            <person name="Whitman W."/>
        </authorList>
    </citation>
    <scope>NUCLEOTIDE SEQUENCE [LARGE SCALE GENOMIC DNA]</scope>
    <source>
        <strain evidence="2 3">KCTC 19046</strain>
    </source>
</reference>
<dbReference type="PANTHER" id="PTHR33164:SF43">
    <property type="entry name" value="HTH-TYPE TRANSCRIPTIONAL REPRESSOR YETL"/>
    <property type="match status" value="1"/>
</dbReference>
<organism evidence="2 3">
    <name type="scientific">Isoptericola halotolerans</name>
    <dbReference type="NCBI Taxonomy" id="300560"/>
    <lineage>
        <taxon>Bacteria</taxon>
        <taxon>Bacillati</taxon>
        <taxon>Actinomycetota</taxon>
        <taxon>Actinomycetes</taxon>
        <taxon>Micrococcales</taxon>
        <taxon>Promicromonosporaceae</taxon>
        <taxon>Isoptericola</taxon>
    </lineage>
</organism>
<dbReference type="InterPro" id="IPR039422">
    <property type="entry name" value="MarR/SlyA-like"/>
</dbReference>
<dbReference type="Pfam" id="PF12802">
    <property type="entry name" value="MarR_2"/>
    <property type="match status" value="1"/>
</dbReference>
<dbReference type="Gene3D" id="1.10.10.10">
    <property type="entry name" value="Winged helix-like DNA-binding domain superfamily/Winged helix DNA-binding domain"/>
    <property type="match status" value="1"/>
</dbReference>
<dbReference type="SMART" id="SM00347">
    <property type="entry name" value="HTH_MARR"/>
    <property type="match status" value="1"/>
</dbReference>
<name>A0ABX2A4Q5_9MICO</name>
<proteinExistence type="predicted"/>
<keyword evidence="2" id="KW-0238">DNA-binding</keyword>
<dbReference type="InterPro" id="IPR036390">
    <property type="entry name" value="WH_DNA-bd_sf"/>
</dbReference>
<evidence type="ECO:0000259" key="1">
    <source>
        <dbReference type="PROSITE" id="PS50995"/>
    </source>
</evidence>
<dbReference type="PROSITE" id="PS50995">
    <property type="entry name" value="HTH_MARR_2"/>
    <property type="match status" value="1"/>
</dbReference>
<feature type="domain" description="HTH marR-type" evidence="1">
    <location>
        <begin position="1"/>
        <end position="132"/>
    </location>
</feature>
<dbReference type="InterPro" id="IPR036388">
    <property type="entry name" value="WH-like_DNA-bd_sf"/>
</dbReference>
<dbReference type="InterPro" id="IPR000835">
    <property type="entry name" value="HTH_MarR-typ"/>
</dbReference>
<gene>
    <name evidence="2" type="ORF">HDG69_001151</name>
</gene>
<sequence>MDLTTAYRRYLAAVVRFHLAAADAGGLGATDYQAASLLDSEGPMTSGELGRMLRLSPSATTRAVDRLIAAGIAERAADPDDRRRILVRHTGLLPDGLLDLLARVQEPIGAAVAGLTDAQREGLEVYLRAATEAYRGALDR</sequence>
<dbReference type="PANTHER" id="PTHR33164">
    <property type="entry name" value="TRANSCRIPTIONAL REGULATOR, MARR FAMILY"/>
    <property type="match status" value="1"/>
</dbReference>
<evidence type="ECO:0000313" key="2">
    <source>
        <dbReference type="EMBL" id="NOV96598.1"/>
    </source>
</evidence>